<dbReference type="STRING" id="1408157.A0A1J7IY30"/>
<evidence type="ECO:0000313" key="1">
    <source>
        <dbReference type="EMBL" id="OIW22504.1"/>
    </source>
</evidence>
<dbReference type="InterPro" id="IPR011333">
    <property type="entry name" value="SKP1/BTB/POZ_sf"/>
</dbReference>
<dbReference type="InParanoid" id="A0A1J7IY30"/>
<evidence type="ECO:0000313" key="2">
    <source>
        <dbReference type="Proteomes" id="UP000182658"/>
    </source>
</evidence>
<dbReference type="AlphaFoldDB" id="A0A1J7IY30"/>
<name>A0A1J7IY30_9PEZI</name>
<accession>A0A1J7IY30</accession>
<organism evidence="1 2">
    <name type="scientific">Coniochaeta ligniaria NRRL 30616</name>
    <dbReference type="NCBI Taxonomy" id="1408157"/>
    <lineage>
        <taxon>Eukaryota</taxon>
        <taxon>Fungi</taxon>
        <taxon>Dikarya</taxon>
        <taxon>Ascomycota</taxon>
        <taxon>Pezizomycotina</taxon>
        <taxon>Sordariomycetes</taxon>
        <taxon>Sordariomycetidae</taxon>
        <taxon>Coniochaetales</taxon>
        <taxon>Coniochaetaceae</taxon>
        <taxon>Coniochaeta</taxon>
    </lineage>
</organism>
<sequence>MDSDASGKSPAIENIVPDGDVIMVLGPEKREMRVSSQSLRYASKVFDIMLGPNWGEGQGLSKINPPKVTLEEDEAESMRTIFYVLHHRNDQVSKEMTAAFVLDLAIASDKYDLGVALWYANTKWLDAAPVHNIVQAGYMLTAAFLFGNADKFEHRSLRMVLYYVESYLELLKDDKISQFLPFKAICK</sequence>
<gene>
    <name evidence="1" type="ORF">CONLIGDRAFT_626072</name>
</gene>
<keyword evidence="2" id="KW-1185">Reference proteome</keyword>
<dbReference type="EMBL" id="KV875113">
    <property type="protein sequence ID" value="OIW22504.1"/>
    <property type="molecule type" value="Genomic_DNA"/>
</dbReference>
<dbReference type="OrthoDB" id="4587411at2759"/>
<reference evidence="1 2" key="1">
    <citation type="submission" date="2016-10" db="EMBL/GenBank/DDBJ databases">
        <title>Draft genome sequence of Coniochaeta ligniaria NRRL30616, a lignocellulolytic fungus for bioabatement of inhibitors in plant biomass hydrolysates.</title>
        <authorList>
            <consortium name="DOE Joint Genome Institute"/>
            <person name="Jimenez D.J."/>
            <person name="Hector R.E."/>
            <person name="Riley R."/>
            <person name="Sun H."/>
            <person name="Grigoriev I.V."/>
            <person name="Van Elsas J.D."/>
            <person name="Nichols N.N."/>
        </authorList>
    </citation>
    <scope>NUCLEOTIDE SEQUENCE [LARGE SCALE GENOMIC DNA]</scope>
    <source>
        <strain evidence="1 2">NRRL 30616</strain>
    </source>
</reference>
<proteinExistence type="predicted"/>
<dbReference type="Proteomes" id="UP000182658">
    <property type="component" value="Unassembled WGS sequence"/>
</dbReference>
<protein>
    <submittedName>
        <fullName evidence="1">Btb/poz-like protein</fullName>
    </submittedName>
</protein>
<dbReference type="Gene3D" id="3.30.710.10">
    <property type="entry name" value="Potassium Channel Kv1.1, Chain A"/>
    <property type="match status" value="1"/>
</dbReference>